<accession>A0ABR7D4A3</accession>
<feature type="transmembrane region" description="Helical" evidence="10">
    <location>
        <begin position="269"/>
        <end position="289"/>
    </location>
</feature>
<dbReference type="SMART" id="SM00388">
    <property type="entry name" value="HisKA"/>
    <property type="match status" value="1"/>
</dbReference>
<dbReference type="EC" id="2.7.13.3" evidence="3"/>
<feature type="domain" description="Histidine kinase" evidence="12">
    <location>
        <begin position="992"/>
        <end position="1202"/>
    </location>
</feature>
<feature type="transmembrane region" description="Helical" evidence="10">
    <location>
        <begin position="694"/>
        <end position="717"/>
    </location>
</feature>
<dbReference type="SMART" id="SM00387">
    <property type="entry name" value="HATPase_c"/>
    <property type="match status" value="1"/>
</dbReference>
<keyword evidence="9" id="KW-0902">Two-component regulatory system</keyword>
<dbReference type="Pfam" id="PF00512">
    <property type="entry name" value="HisKA"/>
    <property type="match status" value="1"/>
</dbReference>
<evidence type="ECO:0000256" key="11">
    <source>
        <dbReference type="SAM" id="SignalP"/>
    </source>
</evidence>
<proteinExistence type="predicted"/>
<evidence type="ECO:0000313" key="15">
    <source>
        <dbReference type="Proteomes" id="UP000646484"/>
    </source>
</evidence>
<dbReference type="InterPro" id="IPR003661">
    <property type="entry name" value="HisK_dim/P_dom"/>
</dbReference>
<dbReference type="CDD" id="cd00082">
    <property type="entry name" value="HisKA"/>
    <property type="match status" value="1"/>
</dbReference>
<evidence type="ECO:0000256" key="10">
    <source>
        <dbReference type="SAM" id="Phobius"/>
    </source>
</evidence>
<dbReference type="InterPro" id="IPR005467">
    <property type="entry name" value="His_kinase_dom"/>
</dbReference>
<dbReference type="InterPro" id="IPR003660">
    <property type="entry name" value="HAMP_dom"/>
</dbReference>
<comment type="caution">
    <text evidence="14">The sequence shown here is derived from an EMBL/GenBank/DDBJ whole genome shotgun (WGS) entry which is preliminary data.</text>
</comment>
<dbReference type="InterPro" id="IPR036097">
    <property type="entry name" value="HisK_dim/P_sf"/>
</dbReference>
<feature type="transmembrane region" description="Helical" evidence="10">
    <location>
        <begin position="227"/>
        <end position="249"/>
    </location>
</feature>
<organism evidence="14 15">
    <name type="scientific">Butyricimonas hominis</name>
    <dbReference type="NCBI Taxonomy" id="2763032"/>
    <lineage>
        <taxon>Bacteria</taxon>
        <taxon>Pseudomonadati</taxon>
        <taxon>Bacteroidota</taxon>
        <taxon>Bacteroidia</taxon>
        <taxon>Bacteroidales</taxon>
        <taxon>Odoribacteraceae</taxon>
        <taxon>Butyricimonas</taxon>
    </lineage>
</organism>
<dbReference type="SUPFAM" id="SSF158472">
    <property type="entry name" value="HAMP domain-like"/>
    <property type="match status" value="1"/>
</dbReference>
<feature type="signal peptide" evidence="11">
    <location>
        <begin position="1"/>
        <end position="20"/>
    </location>
</feature>
<dbReference type="Gene3D" id="3.30.565.10">
    <property type="entry name" value="Histidine kinase-like ATPase, C-terminal domain"/>
    <property type="match status" value="1"/>
</dbReference>
<keyword evidence="7 14" id="KW-0418">Kinase</keyword>
<dbReference type="InterPro" id="IPR036890">
    <property type="entry name" value="HATPase_C_sf"/>
</dbReference>
<feature type="domain" description="HAMP" evidence="13">
    <location>
        <begin position="923"/>
        <end position="975"/>
    </location>
</feature>
<evidence type="ECO:0000256" key="6">
    <source>
        <dbReference type="ARBA" id="ARBA00022741"/>
    </source>
</evidence>
<dbReference type="InterPro" id="IPR003594">
    <property type="entry name" value="HATPase_dom"/>
</dbReference>
<evidence type="ECO:0000259" key="12">
    <source>
        <dbReference type="PROSITE" id="PS50109"/>
    </source>
</evidence>
<feature type="chain" id="PRO_5046033025" description="histidine kinase" evidence="11">
    <location>
        <begin position="21"/>
        <end position="1207"/>
    </location>
</feature>
<name>A0ABR7D4A3_9BACT</name>
<feature type="transmembrane region" description="Helical" evidence="10">
    <location>
        <begin position="196"/>
        <end position="215"/>
    </location>
</feature>
<evidence type="ECO:0000256" key="4">
    <source>
        <dbReference type="ARBA" id="ARBA00022553"/>
    </source>
</evidence>
<gene>
    <name evidence="14" type="ORF">H8S64_16015</name>
</gene>
<dbReference type="SUPFAM" id="SSF47384">
    <property type="entry name" value="Homodimeric domain of signal transducing histidine kinase"/>
    <property type="match status" value="1"/>
</dbReference>
<keyword evidence="6" id="KW-0547">Nucleotide-binding</keyword>
<dbReference type="PROSITE" id="PS50885">
    <property type="entry name" value="HAMP"/>
    <property type="match status" value="1"/>
</dbReference>
<dbReference type="Gene3D" id="1.10.287.130">
    <property type="match status" value="1"/>
</dbReference>
<dbReference type="InterPro" id="IPR004358">
    <property type="entry name" value="Sig_transdc_His_kin-like_C"/>
</dbReference>
<keyword evidence="10" id="KW-0472">Membrane</keyword>
<evidence type="ECO:0000256" key="9">
    <source>
        <dbReference type="ARBA" id="ARBA00023012"/>
    </source>
</evidence>
<keyword evidence="10" id="KW-0812">Transmembrane</keyword>
<dbReference type="SUPFAM" id="SSF55874">
    <property type="entry name" value="ATPase domain of HSP90 chaperone/DNA topoisomerase II/histidine kinase"/>
    <property type="match status" value="1"/>
</dbReference>
<dbReference type="PRINTS" id="PR00344">
    <property type="entry name" value="BCTRLSENSOR"/>
</dbReference>
<comment type="catalytic activity">
    <reaction evidence="1">
        <text>ATP + protein L-histidine = ADP + protein N-phospho-L-histidine.</text>
        <dbReference type="EC" id="2.7.13.3"/>
    </reaction>
</comment>
<feature type="transmembrane region" description="Helical" evidence="10">
    <location>
        <begin position="354"/>
        <end position="375"/>
    </location>
</feature>
<dbReference type="EMBL" id="JACOOH010000007">
    <property type="protein sequence ID" value="MBC5622602.1"/>
    <property type="molecule type" value="Genomic_DNA"/>
</dbReference>
<dbReference type="PROSITE" id="PS50109">
    <property type="entry name" value="HIS_KIN"/>
    <property type="match status" value="1"/>
</dbReference>
<keyword evidence="10" id="KW-1133">Transmembrane helix</keyword>
<evidence type="ECO:0000259" key="13">
    <source>
        <dbReference type="PROSITE" id="PS50885"/>
    </source>
</evidence>
<evidence type="ECO:0000256" key="3">
    <source>
        <dbReference type="ARBA" id="ARBA00012438"/>
    </source>
</evidence>
<evidence type="ECO:0000256" key="5">
    <source>
        <dbReference type="ARBA" id="ARBA00022679"/>
    </source>
</evidence>
<sequence>MRKFWLVLALAMGCLLVASLWESSLSDWSVDSQVALFQDQLQAEEKHLDEQLQKLDENTQISKSNWRMRNSILLGFKNGQLVYWSDERVGTPNLYERLKEGGELVKLNNLYFDVRKRFIGDMEYYGLLFIKEDYPYSSSYVKNHFNPRFGSNLDDASKVTIKNVWEEGGYTIYSRDGKALFKIESNVGYGDTLPNYFLLVLYFVFLYLLFYAYEISLDRSVSFREQVGHSFGFLCLLILLRIIMVRYQVPYSLYHLSIFANSKVAGGGSFIVSVGDLFVTMFCLAHYLFITFNKLRIRYNEYRLMRYRWLFLAGFVFVAFIYTNLLHFSIKTLIESTSISLNIARLINVDFSSVVAFVTLIIAGMGFIVLINSSVRYFRNLFTMKQALFGVTIVILFCAALCYFFNFSLTPLECLFTLSLYLLFILGIYLMKMDAQKSVFMLALVVVCVYIIFLAKSNEMERELKIRADYIVQIVKEVDPVFEEKLVEINNEIMKSTKVDSLICVGDEKVLARYISEELLDMTGFYYDCEAIICTGRDTILVTPKHVKYGCYDYYDGMIDSLGIRVDSTLFYNIDLFDGQNVYLGRYMLPDVKNGSCLYIRFTSKKGHEGIGYAQILSRETDLENEFVYPYSYAKYRKGVLVDADGTFNYPRSTERFGVYEHARTINVDGYSHMIVPIKEEGICVVSLADDVFALYYMNLLYAIFVSAILTSYGMFFRFDGGWENFRQVSLKSRIKSNIISLVAGLFVLMTIMSIVGNAASFERRHSETLVQVSKYITSELERYNCVDADKCPEIETALRRLADVLWVDINVYNWGGELVATSRPMIFEKGFDGTLLNPEAYRKVVTQEQMSFVQDERIAEMIYMAVYMPLVLESGERYVLSIPYFTKGEELNKDIFLTVIVAVNIAMIVMVLAFILSSVVAERITKPLQVVNDKLRRMRVGGKNEKIIYNQKDEIGLLVKEYNAMVDKLEANVKQLAKSERESAWREMARQIAHEIKNPLTPMKLNLQFMQRTLQKGDIEEVRLRFKDISSVLIEQIDHMASIASAFSDFAKLQVANNEWFDLSELVDGCAKLFHENVANMTCDIEPGVFVYGDREQVNRVVVNLLKNAEQSIPEDREGHVHVQLKTALGKIILFVRDNGCGIPEGIRDKISEPNFTTKSGGTGLGLAMSYKIIESMGGTISFESEENEGTTFYVTLRHDKGESEE</sequence>
<keyword evidence="5" id="KW-0808">Transferase</keyword>
<dbReference type="RefSeq" id="WP_186977406.1">
    <property type="nucleotide sequence ID" value="NZ_JACOOH010000007.1"/>
</dbReference>
<dbReference type="GO" id="GO:0016301">
    <property type="term" value="F:kinase activity"/>
    <property type="evidence" value="ECO:0007669"/>
    <property type="project" value="UniProtKB-KW"/>
</dbReference>
<dbReference type="PANTHER" id="PTHR43065:SF10">
    <property type="entry name" value="PEROXIDE STRESS-ACTIVATED HISTIDINE KINASE MAK3"/>
    <property type="match status" value="1"/>
</dbReference>
<dbReference type="SMART" id="SM00304">
    <property type="entry name" value="HAMP"/>
    <property type="match status" value="1"/>
</dbReference>
<evidence type="ECO:0000256" key="8">
    <source>
        <dbReference type="ARBA" id="ARBA00022840"/>
    </source>
</evidence>
<feature type="transmembrane region" description="Helical" evidence="10">
    <location>
        <begin position="415"/>
        <end position="431"/>
    </location>
</feature>
<evidence type="ECO:0000256" key="7">
    <source>
        <dbReference type="ARBA" id="ARBA00022777"/>
    </source>
</evidence>
<keyword evidence="11" id="KW-0732">Signal</keyword>
<dbReference type="CDD" id="cd06225">
    <property type="entry name" value="HAMP"/>
    <property type="match status" value="1"/>
</dbReference>
<dbReference type="Proteomes" id="UP000646484">
    <property type="component" value="Unassembled WGS sequence"/>
</dbReference>
<dbReference type="PANTHER" id="PTHR43065">
    <property type="entry name" value="SENSOR HISTIDINE KINASE"/>
    <property type="match status" value="1"/>
</dbReference>
<dbReference type="Pfam" id="PF02518">
    <property type="entry name" value="HATPase_c"/>
    <property type="match status" value="1"/>
</dbReference>
<evidence type="ECO:0000313" key="14">
    <source>
        <dbReference type="EMBL" id="MBC5622602.1"/>
    </source>
</evidence>
<dbReference type="CDD" id="cd00075">
    <property type="entry name" value="HATPase"/>
    <property type="match status" value="1"/>
</dbReference>
<dbReference type="Gene3D" id="6.10.340.10">
    <property type="match status" value="1"/>
</dbReference>
<feature type="transmembrane region" description="Helical" evidence="10">
    <location>
        <begin position="738"/>
        <end position="760"/>
    </location>
</feature>
<feature type="transmembrane region" description="Helical" evidence="10">
    <location>
        <begin position="309"/>
        <end position="334"/>
    </location>
</feature>
<protein>
    <recommendedName>
        <fullName evidence="3">histidine kinase</fullName>
        <ecNumber evidence="3">2.7.13.3</ecNumber>
    </recommendedName>
</protein>
<keyword evidence="15" id="KW-1185">Reference proteome</keyword>
<comment type="subcellular location">
    <subcellularLocation>
        <location evidence="2">Membrane</location>
    </subcellularLocation>
</comment>
<dbReference type="Pfam" id="PF00672">
    <property type="entry name" value="HAMP"/>
    <property type="match status" value="1"/>
</dbReference>
<keyword evidence="8" id="KW-0067">ATP-binding</keyword>
<reference evidence="14 15" key="1">
    <citation type="submission" date="2020-08" db="EMBL/GenBank/DDBJ databases">
        <title>Genome public.</title>
        <authorList>
            <person name="Liu C."/>
            <person name="Sun Q."/>
        </authorList>
    </citation>
    <scope>NUCLEOTIDE SEQUENCE [LARGE SCALE GENOMIC DNA]</scope>
    <source>
        <strain evidence="14 15">NSJ-56</strain>
    </source>
</reference>
<evidence type="ECO:0000256" key="2">
    <source>
        <dbReference type="ARBA" id="ARBA00004370"/>
    </source>
</evidence>
<keyword evidence="4" id="KW-0597">Phosphoprotein</keyword>
<feature type="transmembrane region" description="Helical" evidence="10">
    <location>
        <begin position="438"/>
        <end position="455"/>
    </location>
</feature>
<feature type="transmembrane region" description="Helical" evidence="10">
    <location>
        <begin position="387"/>
        <end position="409"/>
    </location>
</feature>
<feature type="transmembrane region" description="Helical" evidence="10">
    <location>
        <begin position="896"/>
        <end position="917"/>
    </location>
</feature>
<evidence type="ECO:0000256" key="1">
    <source>
        <dbReference type="ARBA" id="ARBA00000085"/>
    </source>
</evidence>